<keyword evidence="3" id="KW-1185">Reference proteome</keyword>
<reference evidence="2" key="1">
    <citation type="submission" date="2020-04" db="EMBL/GenBank/DDBJ databases">
        <authorList>
            <person name="Alioto T."/>
            <person name="Alioto T."/>
            <person name="Gomez Garrido J."/>
        </authorList>
    </citation>
    <scope>NUCLEOTIDE SEQUENCE</scope>
    <source>
        <strain evidence="2">A484AB</strain>
    </source>
</reference>
<feature type="compositionally biased region" description="Polar residues" evidence="1">
    <location>
        <begin position="319"/>
        <end position="330"/>
    </location>
</feature>
<dbReference type="GO" id="GO:0006281">
    <property type="term" value="P:DNA repair"/>
    <property type="evidence" value="ECO:0007669"/>
    <property type="project" value="UniProtKB-ARBA"/>
</dbReference>
<dbReference type="PANTHER" id="PTHR47526">
    <property type="entry name" value="ATP-DEPENDENT DNA HELICASE"/>
    <property type="match status" value="1"/>
</dbReference>
<dbReference type="InterPro" id="IPR003034">
    <property type="entry name" value="SAP_dom"/>
</dbReference>
<dbReference type="InterPro" id="IPR011604">
    <property type="entry name" value="PDDEXK-like_dom_sf"/>
</dbReference>
<dbReference type="InterPro" id="IPR019080">
    <property type="entry name" value="YqaJ_viral_recombinase"/>
</dbReference>
<protein>
    <submittedName>
        <fullName evidence="2">Uncharacterized protein LOC111346680</fullName>
    </submittedName>
</protein>
<dbReference type="Pfam" id="PF02037">
    <property type="entry name" value="SAP"/>
    <property type="match status" value="1"/>
</dbReference>
<name>A0A6S7H9A4_PARCT</name>
<dbReference type="SUPFAM" id="SSF68906">
    <property type="entry name" value="SAP domain"/>
    <property type="match status" value="1"/>
</dbReference>
<comment type="caution">
    <text evidence="2">The sequence shown here is derived from an EMBL/GenBank/DDBJ whole genome shotgun (WGS) entry which is preliminary data.</text>
</comment>
<dbReference type="Proteomes" id="UP001152795">
    <property type="component" value="Unassembled WGS sequence"/>
</dbReference>
<dbReference type="PROSITE" id="PS50966">
    <property type="entry name" value="ZF_SWIM"/>
    <property type="match status" value="1"/>
</dbReference>
<dbReference type="SUPFAM" id="SSF52980">
    <property type="entry name" value="Restriction endonuclease-like"/>
    <property type="match status" value="1"/>
</dbReference>
<feature type="region of interest" description="Disordered" evidence="1">
    <location>
        <begin position="318"/>
        <end position="340"/>
    </location>
</feature>
<dbReference type="EMBL" id="CACRXK020002134">
    <property type="protein sequence ID" value="CAB3992840.1"/>
    <property type="molecule type" value="Genomic_DNA"/>
</dbReference>
<dbReference type="InterPro" id="IPR011335">
    <property type="entry name" value="Restrct_endonuc-II-like"/>
</dbReference>
<proteinExistence type="predicted"/>
<dbReference type="InterPro" id="IPR007527">
    <property type="entry name" value="Znf_SWIM"/>
</dbReference>
<dbReference type="GO" id="GO:0008270">
    <property type="term" value="F:zinc ion binding"/>
    <property type="evidence" value="ECO:0007669"/>
    <property type="project" value="InterPro"/>
</dbReference>
<dbReference type="Pfam" id="PF09588">
    <property type="entry name" value="YqaJ"/>
    <property type="match status" value="1"/>
</dbReference>
<evidence type="ECO:0000313" key="2">
    <source>
        <dbReference type="EMBL" id="CAB3992840.1"/>
    </source>
</evidence>
<evidence type="ECO:0000256" key="1">
    <source>
        <dbReference type="SAM" id="MobiDB-lite"/>
    </source>
</evidence>
<dbReference type="CDD" id="cd22343">
    <property type="entry name" value="PDDEXK_lambda_exonuclease-like"/>
    <property type="match status" value="1"/>
</dbReference>
<sequence>MENVEYTLEDFGTWKVVALKEFLSKRALKIEGNKATLVARAFAAWEMQVPISNTSVQREAEINAAYQTLLTVDLGSSSVVLPDPLKEVSAWITENEGIKDWPPIYFNDICVFILSKHPGKDVGMRQRMLNEYKEGKAFRYFDNNWLKEVFFYPIKDTGYCFLKADCTPSMRLSHLPHQVWVCAHKTKGDIKSAYCTCTAGLGETCNHVAALLYRVEAAARLGVTNQPACTSLPCKWTPPSKKTNVNPKMVCEMDWKRTKHGEFEKRPLISTKKQLFSLIKKSGTVQSTKVAHQQVVDALSVLPNSCFMQVANAMKEVNNPPQANTDNTLPTDPEKSAGSHLKMDNLVKPYKFHESDEESHVNTKIKSFVGSIPMLSPMEVSEVEQATVSQSDSTDWFEFRKGRITASKFYAVHTKVKSIEQGQLNGELVNVHSLLSTIMNYKSLSHDIPSLKYGRNMEEEAKAFYNNKMRKEHTDFGFRDCGLFLDTNKSYLGATPDQLVQCKCCGEGLLEIKCPYSIRHTKPGSENLAFITSDKEANQCQLKTNHSYYAQVQGQMAITQRKWCDFFVYTAHGYYIERIAFSEAYWLDICESLDYFWINHLSQELVTEKLLKAVVPV</sequence>
<dbReference type="Gene3D" id="3.90.320.10">
    <property type="match status" value="1"/>
</dbReference>
<dbReference type="OrthoDB" id="5957536at2759"/>
<dbReference type="PANTHER" id="PTHR47526:SF3">
    <property type="entry name" value="PHD-TYPE DOMAIN-CONTAINING PROTEIN"/>
    <property type="match status" value="1"/>
</dbReference>
<organism evidence="2 3">
    <name type="scientific">Paramuricea clavata</name>
    <name type="common">Red gorgonian</name>
    <name type="synonym">Violescent sea-whip</name>
    <dbReference type="NCBI Taxonomy" id="317549"/>
    <lineage>
        <taxon>Eukaryota</taxon>
        <taxon>Metazoa</taxon>
        <taxon>Cnidaria</taxon>
        <taxon>Anthozoa</taxon>
        <taxon>Octocorallia</taxon>
        <taxon>Malacalcyonacea</taxon>
        <taxon>Plexauridae</taxon>
        <taxon>Paramuricea</taxon>
    </lineage>
</organism>
<evidence type="ECO:0000313" key="3">
    <source>
        <dbReference type="Proteomes" id="UP001152795"/>
    </source>
</evidence>
<dbReference type="AlphaFoldDB" id="A0A6S7H9A4"/>
<gene>
    <name evidence="2" type="ORF">PACLA_8A025534</name>
</gene>
<accession>A0A6S7H9A4</accession>
<dbReference type="Gene3D" id="1.10.720.30">
    <property type="entry name" value="SAP domain"/>
    <property type="match status" value="1"/>
</dbReference>
<dbReference type="InterPro" id="IPR036361">
    <property type="entry name" value="SAP_dom_sf"/>
</dbReference>